<proteinExistence type="predicted"/>
<name>A0A286A717_9SPHI</name>
<protein>
    <submittedName>
        <fullName evidence="1">Uncharacterized protein</fullName>
    </submittedName>
</protein>
<evidence type="ECO:0000313" key="2">
    <source>
        <dbReference type="Proteomes" id="UP000219281"/>
    </source>
</evidence>
<accession>A0A286A717</accession>
<gene>
    <name evidence="1" type="ORF">SAMN06297358_2636</name>
</gene>
<keyword evidence="2" id="KW-1185">Reference proteome</keyword>
<reference evidence="2" key="1">
    <citation type="submission" date="2017-09" db="EMBL/GenBank/DDBJ databases">
        <authorList>
            <person name="Varghese N."/>
            <person name="Submissions S."/>
        </authorList>
    </citation>
    <scope>NUCLEOTIDE SEQUENCE [LARGE SCALE GENOMIC DNA]</scope>
    <source>
        <strain evidence="2">CGMCC 1.12803</strain>
    </source>
</reference>
<dbReference type="EMBL" id="OCMT01000003">
    <property type="protein sequence ID" value="SOD17685.1"/>
    <property type="molecule type" value="Genomic_DNA"/>
</dbReference>
<organism evidence="1 2">
    <name type="scientific">Pedobacter xixiisoli</name>
    <dbReference type="NCBI Taxonomy" id="1476464"/>
    <lineage>
        <taxon>Bacteria</taxon>
        <taxon>Pseudomonadati</taxon>
        <taxon>Bacteroidota</taxon>
        <taxon>Sphingobacteriia</taxon>
        <taxon>Sphingobacteriales</taxon>
        <taxon>Sphingobacteriaceae</taxon>
        <taxon>Pedobacter</taxon>
    </lineage>
</organism>
<dbReference type="Proteomes" id="UP000219281">
    <property type="component" value="Unassembled WGS sequence"/>
</dbReference>
<dbReference type="AlphaFoldDB" id="A0A286A717"/>
<sequence>MESKKIEIETIAGKFFVDMAENKLVWKEDPTIEVPLDQTVFDGRQYYFAFDKYNPRFAIEDLDKIMITVPQLLDIDRNEFIKHYHLEGIDIKGMNDREAKLLQPALADRLNGEIALVDIAGELYRVNYRADVLEPLRGSQIPAISMEEIGGKLGQRKSIFLMNTVTKRVANDLHDNLIIVEMKEPLSIDPVGCAQTYQIDYRNIVTNIGPLENYRVAKTMSLIDIDGQNVEKPLIDSSLQVETTGGSFFVDIRNNKLIWQENTDVIIDLADAHFDGRSYSFNFSAKDPFFRDQNGARPIVTIPQLINIFPAEFIKAYNLQGIKVHGLNDQEAKLFQPALAERLKGAEVTIDISGELYGINYSSDQLIPINNDQFPVIQLDGSIRGTKDDIEVFLLHCQTKEVVRDLAEDLMIVEIPSPEFVDPLGYAQTYDKSLAEKVMELGPLKNHHVAKTMKLTQTVNQKVDQKVNRKRGMRR</sequence>
<evidence type="ECO:0000313" key="1">
    <source>
        <dbReference type="EMBL" id="SOD17685.1"/>
    </source>
</evidence>
<dbReference type="RefSeq" id="WP_097132478.1">
    <property type="nucleotide sequence ID" value="NZ_OCMT01000003.1"/>
</dbReference>